<sequence length="58" mass="6611">MKIYLSSKPAVRDRKRVKAKDGKGLPANQNPMLMDIINGSDTAKRGKRLREWIRGNET</sequence>
<name>A7EWU3_SCLS1</name>
<keyword evidence="3" id="KW-1185">Reference proteome</keyword>
<dbReference type="KEGG" id="ssl:SS1G_09802"/>
<proteinExistence type="predicted"/>
<dbReference type="Proteomes" id="UP000001312">
    <property type="component" value="Unassembled WGS sequence"/>
</dbReference>
<dbReference type="AlphaFoldDB" id="A7EWU3"/>
<evidence type="ECO:0000313" key="3">
    <source>
        <dbReference type="Proteomes" id="UP000001312"/>
    </source>
</evidence>
<accession>A7EWU3</accession>
<dbReference type="InParanoid" id="A7EWU3"/>
<organism evidence="2 3">
    <name type="scientific">Sclerotinia sclerotiorum (strain ATCC 18683 / 1980 / Ss-1)</name>
    <name type="common">White mold</name>
    <name type="synonym">Whetzelinia sclerotiorum</name>
    <dbReference type="NCBI Taxonomy" id="665079"/>
    <lineage>
        <taxon>Eukaryota</taxon>
        <taxon>Fungi</taxon>
        <taxon>Dikarya</taxon>
        <taxon>Ascomycota</taxon>
        <taxon>Pezizomycotina</taxon>
        <taxon>Leotiomycetes</taxon>
        <taxon>Helotiales</taxon>
        <taxon>Sclerotiniaceae</taxon>
        <taxon>Sclerotinia</taxon>
    </lineage>
</organism>
<evidence type="ECO:0000313" key="2">
    <source>
        <dbReference type="EMBL" id="EDN93935.1"/>
    </source>
</evidence>
<dbReference type="RefSeq" id="XP_001589169.1">
    <property type="nucleotide sequence ID" value="XM_001589119.1"/>
</dbReference>
<gene>
    <name evidence="2" type="ORF">SS1G_09802</name>
</gene>
<dbReference type="GeneID" id="5485425"/>
<protein>
    <submittedName>
        <fullName evidence="2">Uncharacterized protein</fullName>
    </submittedName>
</protein>
<feature type="region of interest" description="Disordered" evidence="1">
    <location>
        <begin position="1"/>
        <end position="34"/>
    </location>
</feature>
<dbReference type="EMBL" id="CH476634">
    <property type="protein sequence ID" value="EDN93935.1"/>
    <property type="molecule type" value="Genomic_DNA"/>
</dbReference>
<reference evidence="3" key="1">
    <citation type="journal article" date="2011" name="PLoS Genet.">
        <title>Genomic analysis of the necrotrophic fungal pathogens Sclerotinia sclerotiorum and Botrytis cinerea.</title>
        <authorList>
            <person name="Amselem J."/>
            <person name="Cuomo C.A."/>
            <person name="van Kan J.A."/>
            <person name="Viaud M."/>
            <person name="Benito E.P."/>
            <person name="Couloux A."/>
            <person name="Coutinho P.M."/>
            <person name="de Vries R.P."/>
            <person name="Dyer P.S."/>
            <person name="Fillinger S."/>
            <person name="Fournier E."/>
            <person name="Gout L."/>
            <person name="Hahn M."/>
            <person name="Kohn L."/>
            <person name="Lapalu N."/>
            <person name="Plummer K.M."/>
            <person name="Pradier J.M."/>
            <person name="Quevillon E."/>
            <person name="Sharon A."/>
            <person name="Simon A."/>
            <person name="ten Have A."/>
            <person name="Tudzynski B."/>
            <person name="Tudzynski P."/>
            <person name="Wincker P."/>
            <person name="Andrew M."/>
            <person name="Anthouard V."/>
            <person name="Beever R.E."/>
            <person name="Beffa R."/>
            <person name="Benoit I."/>
            <person name="Bouzid O."/>
            <person name="Brault B."/>
            <person name="Chen Z."/>
            <person name="Choquer M."/>
            <person name="Collemare J."/>
            <person name="Cotton P."/>
            <person name="Danchin E.G."/>
            <person name="Da Silva C."/>
            <person name="Gautier A."/>
            <person name="Giraud C."/>
            <person name="Giraud T."/>
            <person name="Gonzalez C."/>
            <person name="Grossetete S."/>
            <person name="Guldener U."/>
            <person name="Henrissat B."/>
            <person name="Howlett B.J."/>
            <person name="Kodira C."/>
            <person name="Kretschmer M."/>
            <person name="Lappartient A."/>
            <person name="Leroch M."/>
            <person name="Levis C."/>
            <person name="Mauceli E."/>
            <person name="Neuveglise C."/>
            <person name="Oeser B."/>
            <person name="Pearson M."/>
            <person name="Poulain J."/>
            <person name="Poussereau N."/>
            <person name="Quesneville H."/>
            <person name="Rascle C."/>
            <person name="Schumacher J."/>
            <person name="Segurens B."/>
            <person name="Sexton A."/>
            <person name="Silva E."/>
            <person name="Sirven C."/>
            <person name="Soanes D.M."/>
            <person name="Talbot N.J."/>
            <person name="Templeton M."/>
            <person name="Yandava C."/>
            <person name="Yarden O."/>
            <person name="Zeng Q."/>
            <person name="Rollins J.A."/>
            <person name="Lebrun M.H."/>
            <person name="Dickman M."/>
        </authorList>
    </citation>
    <scope>NUCLEOTIDE SEQUENCE [LARGE SCALE GENOMIC DNA]</scope>
    <source>
        <strain evidence="3">ATCC 18683 / 1980 / Ss-1</strain>
    </source>
</reference>
<evidence type="ECO:0000256" key="1">
    <source>
        <dbReference type="SAM" id="MobiDB-lite"/>
    </source>
</evidence>